<evidence type="ECO:0000313" key="2">
    <source>
        <dbReference type="EMBL" id="VVC45712.1"/>
    </source>
</evidence>
<organism evidence="2 3">
    <name type="scientific">Cinara cedri</name>
    <dbReference type="NCBI Taxonomy" id="506608"/>
    <lineage>
        <taxon>Eukaryota</taxon>
        <taxon>Metazoa</taxon>
        <taxon>Ecdysozoa</taxon>
        <taxon>Arthropoda</taxon>
        <taxon>Hexapoda</taxon>
        <taxon>Insecta</taxon>
        <taxon>Pterygota</taxon>
        <taxon>Neoptera</taxon>
        <taxon>Paraneoptera</taxon>
        <taxon>Hemiptera</taxon>
        <taxon>Sternorrhyncha</taxon>
        <taxon>Aphidomorpha</taxon>
        <taxon>Aphidoidea</taxon>
        <taxon>Aphididae</taxon>
        <taxon>Lachninae</taxon>
        <taxon>Cinara</taxon>
    </lineage>
</organism>
<keyword evidence="1" id="KW-0732">Signal</keyword>
<evidence type="ECO:0000313" key="3">
    <source>
        <dbReference type="Proteomes" id="UP000325440"/>
    </source>
</evidence>
<feature type="signal peptide" evidence="1">
    <location>
        <begin position="1"/>
        <end position="22"/>
    </location>
</feature>
<keyword evidence="3" id="KW-1185">Reference proteome</keyword>
<protein>
    <recommendedName>
        <fullName evidence="4">Secreted protein</fullName>
    </recommendedName>
</protein>
<evidence type="ECO:0000256" key="1">
    <source>
        <dbReference type="SAM" id="SignalP"/>
    </source>
</evidence>
<sequence>MNSFSTVTTLVVLMIFSANTSAQQQEDPKICRIKYRLHENLATILQNPWGLQILNDSRQNMMNICMDSQAHNAIIGLLDGITDVTTNPNVSRTIGNMFFWTRKVMKDKNFQNVWLQTMIGVNNLFKRQKPAKKVVIALLNSLDRFLVTDQFDEKFEKVVEKLTQIVSLQINEESSDDI</sequence>
<evidence type="ECO:0008006" key="4">
    <source>
        <dbReference type="Google" id="ProtNLM"/>
    </source>
</evidence>
<feature type="chain" id="PRO_5022739898" description="Secreted protein" evidence="1">
    <location>
        <begin position="23"/>
        <end position="178"/>
    </location>
</feature>
<dbReference type="EMBL" id="CABPRJ010002411">
    <property type="protein sequence ID" value="VVC45712.1"/>
    <property type="molecule type" value="Genomic_DNA"/>
</dbReference>
<gene>
    <name evidence="2" type="ORF">CINCED_3A008574</name>
</gene>
<dbReference type="Proteomes" id="UP000325440">
    <property type="component" value="Unassembled WGS sequence"/>
</dbReference>
<name>A0A5E4NL86_9HEMI</name>
<reference evidence="2 3" key="1">
    <citation type="submission" date="2019-08" db="EMBL/GenBank/DDBJ databases">
        <authorList>
            <person name="Alioto T."/>
            <person name="Alioto T."/>
            <person name="Gomez Garrido J."/>
        </authorList>
    </citation>
    <scope>NUCLEOTIDE SEQUENCE [LARGE SCALE GENOMIC DNA]</scope>
</reference>
<dbReference type="AlphaFoldDB" id="A0A5E4NL86"/>
<proteinExistence type="predicted"/>
<accession>A0A5E4NL86</accession>
<dbReference type="OrthoDB" id="6623954at2759"/>